<feature type="region of interest" description="Disordered" evidence="1">
    <location>
        <begin position="1"/>
        <end position="24"/>
    </location>
</feature>
<feature type="transmembrane region" description="Helical" evidence="2">
    <location>
        <begin position="29"/>
        <end position="47"/>
    </location>
</feature>
<dbReference type="RefSeq" id="WP_241038872.1">
    <property type="nucleotide sequence ID" value="NZ_JAKXMK010000017.1"/>
</dbReference>
<evidence type="ECO:0000256" key="2">
    <source>
        <dbReference type="SAM" id="Phobius"/>
    </source>
</evidence>
<evidence type="ECO:0000313" key="3">
    <source>
        <dbReference type="EMBL" id="MCH6168241.1"/>
    </source>
</evidence>
<organism evidence="3 4">
    <name type="scientific">Pseudonocardia alaniniphila</name>
    <dbReference type="NCBI Taxonomy" id="75291"/>
    <lineage>
        <taxon>Bacteria</taxon>
        <taxon>Bacillati</taxon>
        <taxon>Actinomycetota</taxon>
        <taxon>Actinomycetes</taxon>
        <taxon>Pseudonocardiales</taxon>
        <taxon>Pseudonocardiaceae</taxon>
        <taxon>Pseudonocardia</taxon>
    </lineage>
</organism>
<keyword evidence="4" id="KW-1185">Reference proteome</keyword>
<keyword evidence="2" id="KW-0472">Membrane</keyword>
<dbReference type="Proteomes" id="UP001299970">
    <property type="component" value="Unassembled WGS sequence"/>
</dbReference>
<proteinExistence type="predicted"/>
<keyword evidence="2" id="KW-0812">Transmembrane</keyword>
<protein>
    <recommendedName>
        <fullName evidence="5">Pyrroloquinoline-quinone binding quinoprotein</fullName>
    </recommendedName>
</protein>
<comment type="caution">
    <text evidence="3">The sequence shown here is derived from an EMBL/GenBank/DDBJ whole genome shotgun (WGS) entry which is preliminary data.</text>
</comment>
<accession>A0ABS9TI68</accession>
<evidence type="ECO:0000256" key="1">
    <source>
        <dbReference type="SAM" id="MobiDB-lite"/>
    </source>
</evidence>
<keyword evidence="2" id="KW-1133">Transmembrane helix</keyword>
<name>A0ABS9TI68_9PSEU</name>
<reference evidence="3 4" key="1">
    <citation type="submission" date="2022-03" db="EMBL/GenBank/DDBJ databases">
        <title>Pseudonocardia alaer sp. nov., a novel actinomycete isolated from reed forest soil.</title>
        <authorList>
            <person name="Wang L."/>
        </authorList>
    </citation>
    <scope>NUCLEOTIDE SEQUENCE [LARGE SCALE GENOMIC DNA]</scope>
    <source>
        <strain evidence="3 4">Y-16303</strain>
    </source>
</reference>
<evidence type="ECO:0008006" key="5">
    <source>
        <dbReference type="Google" id="ProtNLM"/>
    </source>
</evidence>
<dbReference type="EMBL" id="JAKXMK010000017">
    <property type="protein sequence ID" value="MCH6168241.1"/>
    <property type="molecule type" value="Genomic_DNA"/>
</dbReference>
<gene>
    <name evidence="3" type="ORF">MMF94_21330</name>
</gene>
<sequence>MPLQPRGRLRSPQPQRVRLPPERRRRGDVVAAAVLALVLVVAGVVVWRTSGVAGTTDVPAATPIAPPPPAIGVPAGFTEAWKAPSGATDHPVVAGPAVITADGSEVVGRTATTGAESWSYTRNRRLCTVGSGFPEGRTGRVLALYDSNTGWCSELTALSPETGTRIGASNPDLKPGTRLLADRTYVLGTGTDYLEVWRSDLVRTLEYGHVVTPAQPARQPRPDCTYGSAAVAFGRIGVIERCPGESTDRLTVLTADGQDGAETPQVQYSMPLPTAGATLVALSEGRAAVALPGPPRLLVLDAAGVQVGLIPLAVPDADLTADATAPTATIGTTQGTTNGTDGQDDRVYWWTGSRTIALNGSDLTPLWTVDGTLGPAQPYGGGLLVPSPAGLLVLDAGSGAVLRTIPVSRDDRAAPVRLSTAGEMLIEQRGAEVVALRPTG</sequence>
<evidence type="ECO:0000313" key="4">
    <source>
        <dbReference type="Proteomes" id="UP001299970"/>
    </source>
</evidence>